<feature type="compositionally biased region" description="Low complexity" evidence="5">
    <location>
        <begin position="155"/>
        <end position="165"/>
    </location>
</feature>
<dbReference type="RefSeq" id="XP_037154033.1">
    <property type="nucleotide sequence ID" value="XM_037301216.1"/>
</dbReference>
<evidence type="ECO:0000256" key="1">
    <source>
        <dbReference type="ARBA" id="ARBA00007831"/>
    </source>
</evidence>
<feature type="compositionally biased region" description="Low complexity" evidence="5">
    <location>
        <begin position="134"/>
        <end position="148"/>
    </location>
</feature>
<dbReference type="GO" id="GO:0005509">
    <property type="term" value="F:calcium ion binding"/>
    <property type="evidence" value="ECO:0007669"/>
    <property type="project" value="InterPro"/>
</dbReference>
<accession>A0A8H6CL90</accession>
<dbReference type="PROSITE" id="PS00223">
    <property type="entry name" value="ANNEXIN_1"/>
    <property type="match status" value="1"/>
</dbReference>
<gene>
    <name evidence="6" type="ORF">HO133_010363</name>
</gene>
<feature type="compositionally biased region" description="Pro residues" evidence="5">
    <location>
        <begin position="16"/>
        <end position="35"/>
    </location>
</feature>
<comment type="domain">
    <text evidence="4">A pair of annexin repeats may form one binding site for calcium and phospholipid.</text>
</comment>
<dbReference type="InterPro" id="IPR018502">
    <property type="entry name" value="Annexin_repeat"/>
</dbReference>
<evidence type="ECO:0000313" key="6">
    <source>
        <dbReference type="EMBL" id="KAF6225166.1"/>
    </source>
</evidence>
<keyword evidence="4" id="KW-0111">Calcium/phospholipid-binding</keyword>
<feature type="compositionally biased region" description="Low complexity" evidence="5">
    <location>
        <begin position="1"/>
        <end position="15"/>
    </location>
</feature>
<dbReference type="GO" id="GO:0012506">
    <property type="term" value="C:vesicle membrane"/>
    <property type="evidence" value="ECO:0007669"/>
    <property type="project" value="TreeGrafter"/>
</dbReference>
<dbReference type="PRINTS" id="PR00196">
    <property type="entry name" value="ANNEXIN"/>
</dbReference>
<feature type="compositionally biased region" description="Pro residues" evidence="5">
    <location>
        <begin position="119"/>
        <end position="133"/>
    </location>
</feature>
<evidence type="ECO:0000256" key="5">
    <source>
        <dbReference type="SAM" id="MobiDB-lite"/>
    </source>
</evidence>
<dbReference type="GeneID" id="59338754"/>
<dbReference type="AlphaFoldDB" id="A0A8H6CL90"/>
<dbReference type="Proteomes" id="UP000593566">
    <property type="component" value="Unassembled WGS sequence"/>
</dbReference>
<keyword evidence="4" id="KW-0106">Calcium</keyword>
<dbReference type="PANTHER" id="PTHR10502">
    <property type="entry name" value="ANNEXIN"/>
    <property type="match status" value="1"/>
</dbReference>
<dbReference type="GO" id="GO:0005886">
    <property type="term" value="C:plasma membrane"/>
    <property type="evidence" value="ECO:0007669"/>
    <property type="project" value="TreeGrafter"/>
</dbReference>
<evidence type="ECO:0000256" key="2">
    <source>
        <dbReference type="ARBA" id="ARBA00022737"/>
    </source>
</evidence>
<keyword evidence="2 4" id="KW-0677">Repeat</keyword>
<dbReference type="GO" id="GO:0005737">
    <property type="term" value="C:cytoplasm"/>
    <property type="evidence" value="ECO:0007669"/>
    <property type="project" value="TreeGrafter"/>
</dbReference>
<dbReference type="FunFam" id="1.10.220.10:FF:000005">
    <property type="entry name" value="Annexin"/>
    <property type="match status" value="1"/>
</dbReference>
<dbReference type="PROSITE" id="PS51897">
    <property type="entry name" value="ANNEXIN_2"/>
    <property type="match status" value="4"/>
</dbReference>
<proteinExistence type="inferred from homology"/>
<evidence type="ECO:0000256" key="3">
    <source>
        <dbReference type="ARBA" id="ARBA00023216"/>
    </source>
</evidence>
<dbReference type="Gene3D" id="1.10.220.10">
    <property type="entry name" value="Annexin"/>
    <property type="match status" value="4"/>
</dbReference>
<feature type="compositionally biased region" description="Low complexity" evidence="5">
    <location>
        <begin position="182"/>
        <end position="191"/>
    </location>
</feature>
<dbReference type="Pfam" id="PF00191">
    <property type="entry name" value="Annexin"/>
    <property type="match status" value="4"/>
</dbReference>
<feature type="compositionally biased region" description="Pro residues" evidence="5">
    <location>
        <begin position="97"/>
        <end position="106"/>
    </location>
</feature>
<reference evidence="6 7" key="1">
    <citation type="journal article" date="2020" name="Genomics">
        <title>Complete, high-quality genomes from long-read metagenomic sequencing of two wolf lichen thalli reveals enigmatic genome architecture.</title>
        <authorList>
            <person name="McKenzie S.K."/>
            <person name="Walston R.F."/>
            <person name="Allen J.L."/>
        </authorList>
    </citation>
    <scope>NUCLEOTIDE SEQUENCE [LARGE SCALE GENOMIC DNA]</scope>
    <source>
        <strain evidence="6">WasteWater1</strain>
    </source>
</reference>
<dbReference type="GO" id="GO:0001786">
    <property type="term" value="F:phosphatidylserine binding"/>
    <property type="evidence" value="ECO:0007669"/>
    <property type="project" value="TreeGrafter"/>
</dbReference>
<name>A0A8H6CL90_9LECA</name>
<evidence type="ECO:0000256" key="4">
    <source>
        <dbReference type="RuleBase" id="RU003540"/>
    </source>
</evidence>
<evidence type="ECO:0000313" key="7">
    <source>
        <dbReference type="Proteomes" id="UP000593566"/>
    </source>
</evidence>
<feature type="region of interest" description="Disordered" evidence="5">
    <location>
        <begin position="1"/>
        <end position="217"/>
    </location>
</feature>
<dbReference type="InterPro" id="IPR001464">
    <property type="entry name" value="Annexin"/>
</dbReference>
<keyword evidence="7" id="KW-1185">Reference proteome</keyword>
<dbReference type="PANTHER" id="PTHR10502:SF102">
    <property type="entry name" value="ANNEXIN B11"/>
    <property type="match status" value="1"/>
</dbReference>
<dbReference type="EMBL" id="JACCJB010000008">
    <property type="protein sequence ID" value="KAF6225166.1"/>
    <property type="molecule type" value="Genomic_DNA"/>
</dbReference>
<dbReference type="GO" id="GO:0005544">
    <property type="term" value="F:calcium-dependent phospholipid binding"/>
    <property type="evidence" value="ECO:0007669"/>
    <property type="project" value="UniProtKB-KW"/>
</dbReference>
<dbReference type="InterPro" id="IPR018252">
    <property type="entry name" value="Annexin_repeat_CS"/>
</dbReference>
<keyword evidence="3 4" id="KW-0041">Annexin</keyword>
<feature type="compositionally biased region" description="Low complexity" evidence="5">
    <location>
        <begin position="80"/>
        <end position="90"/>
    </location>
</feature>
<dbReference type="GO" id="GO:0005634">
    <property type="term" value="C:nucleus"/>
    <property type="evidence" value="ECO:0007669"/>
    <property type="project" value="TreeGrafter"/>
</dbReference>
<comment type="similarity">
    <text evidence="1 4">Belongs to the annexin family.</text>
</comment>
<dbReference type="SUPFAM" id="SSF47874">
    <property type="entry name" value="Annexin"/>
    <property type="match status" value="1"/>
</dbReference>
<dbReference type="InterPro" id="IPR037104">
    <property type="entry name" value="Annexin_sf"/>
</dbReference>
<dbReference type="PRINTS" id="PR01813">
    <property type="entry name" value="ANNEXINFUNGI"/>
</dbReference>
<sequence>MSYPPSQGGYPQQYGAPPPQGYQQPPPNQYPPQGYPPQHQSYGPPPPPSQGYGQGGQSGAPHGGYLQGATIGPGRPPPSQQQQQGGYAPQAHYNQGYPPPQQPPYGAPSHSPYPLQQGYPPPQQPYGAPPQSPNPQQQGHPPSQQSPYGAPPPQGQYLPQQYGAPTPNQRYGQPPPPQQNTYGAPPQALPYGAPPPQSYGAPQTVPTPPSPGYVPGQVAHVDMSRQADECRKAMKGLGTDEAALIRVLTRIAPLEVPVIKETFRQRHGRDLEHDVQKEVSGHFELCLLSILRGPLQQDVWCLNKALKGAGTDEDLLNEVLIGRSNADMQAIKQAYHHTYHRSLEHDVRDDLSAKTERLFSMILSATRQEESAPVIPQSIEADVTEIHRCTEARVGAEQLTVCSILSKRSDAQVRAIAHAYEHRYRRSLEKVFIHEFSGHMEDVLVQMVRCGTDRAMRDAINIEHAMAGMGTKDEMLVTRIVKLHWNPAHLQQVKGAYKARYRQDLIGRVRGETSGDYGRCLVAMLQHALHHGKQLQVELIIGKLPGKGTALGTGVLSINHRQRANNLATDVQKQSELRSSKTINLEVRADNVNIQGVSTTPTATFPGGTPGARGSNHIQIPKFLPLINFPIMDLAAKETAPTSTRQLRAEQDASVIETTNRNNADDSNYRALAEEASSDASERTRPEEIPVEGMSLLEVIKTNLERRRAAFQALSCRLRMHSAVFEV</sequence>
<comment type="caution">
    <text evidence="6">The sequence shown here is derived from an EMBL/GenBank/DDBJ whole genome shotgun (WGS) entry which is preliminary data.</text>
</comment>
<feature type="compositionally biased region" description="Gly residues" evidence="5">
    <location>
        <begin position="52"/>
        <end position="66"/>
    </location>
</feature>
<organism evidence="6 7">
    <name type="scientific">Letharia lupina</name>
    <dbReference type="NCBI Taxonomy" id="560253"/>
    <lineage>
        <taxon>Eukaryota</taxon>
        <taxon>Fungi</taxon>
        <taxon>Dikarya</taxon>
        <taxon>Ascomycota</taxon>
        <taxon>Pezizomycotina</taxon>
        <taxon>Lecanoromycetes</taxon>
        <taxon>OSLEUM clade</taxon>
        <taxon>Lecanoromycetidae</taxon>
        <taxon>Lecanorales</taxon>
        <taxon>Lecanorineae</taxon>
        <taxon>Parmeliaceae</taxon>
        <taxon>Letharia</taxon>
    </lineage>
</organism>
<dbReference type="SMART" id="SM00335">
    <property type="entry name" value="ANX"/>
    <property type="match status" value="4"/>
</dbReference>
<protein>
    <recommendedName>
        <fullName evidence="4">Annexin</fullName>
    </recommendedName>
</protein>
<dbReference type="InterPro" id="IPR009117">
    <property type="entry name" value="ANX14"/>
</dbReference>